<dbReference type="PANTHER" id="PTHR46577">
    <property type="entry name" value="HTH-TYPE TRANSCRIPTIONAL REGULATORY PROTEIN GABR"/>
    <property type="match status" value="1"/>
</dbReference>
<dbReference type="PATRIC" id="fig|1335048.3.peg.204"/>
<dbReference type="RefSeq" id="WP_066818033.1">
    <property type="nucleotide sequence ID" value="NZ_CP012661.1"/>
</dbReference>
<dbReference type="GO" id="GO:0003700">
    <property type="term" value="F:DNA-binding transcription factor activity"/>
    <property type="evidence" value="ECO:0007669"/>
    <property type="project" value="InterPro"/>
</dbReference>
<gene>
    <name evidence="7" type="ORF">AKL17_0194</name>
</gene>
<sequence length="461" mass="49775">MTNWLPDPALLTRPAYLSLAEHIARAIEAGTLAAGARLPPHRRLADELGLSVQTVSRAYEDLIRRDLIAGEIGRGTFVRQKGGEARQPYLPERSGELIDLSILKPVCDTLHLDRIRAAFAWLGESLPASSALSFRPNMVMPRHRMIGAEWLAEMGIEVPAHNLTITNGASSAITAALMGVAPVGSTIAAEALTHHTLMPLCGYLGLHLEGVAMDGSGMLPAALDEAARRTALRAVFLQPNVINPLAAQMPADRRAELVAVARRHDLAIIENDILNRMVVDAPPPLAALAPERVLYIHGFTKITVPALRVAYLAAPDRFATAVANRHLVSSWMATPPIVEILSHWLTDGTAAELIAWQRLRLAERHALAQRVLAGRVSGTHPQALHLWLRLPEGRAEEEFVAEARLRGVAVAAGSAFRATDRGRRDSVRIALGSTDLEELRQGLSIVGSMLEEGAEAPLPGI</sequence>
<dbReference type="AlphaFoldDB" id="A0A159YYC1"/>
<dbReference type="InterPro" id="IPR036390">
    <property type="entry name" value="WH_DNA-bd_sf"/>
</dbReference>
<dbReference type="GO" id="GO:0030170">
    <property type="term" value="F:pyridoxal phosphate binding"/>
    <property type="evidence" value="ECO:0007669"/>
    <property type="project" value="InterPro"/>
</dbReference>
<name>A0A159YYC1_9RHOB</name>
<dbReference type="PANTHER" id="PTHR46577:SF1">
    <property type="entry name" value="HTH-TYPE TRANSCRIPTIONAL REGULATORY PROTEIN GABR"/>
    <property type="match status" value="1"/>
</dbReference>
<comment type="similarity">
    <text evidence="1">In the C-terminal section; belongs to the class-I pyridoxal-phosphate-dependent aminotransferase family.</text>
</comment>
<keyword evidence="5" id="KW-0804">Transcription</keyword>
<dbReference type="InterPro" id="IPR004839">
    <property type="entry name" value="Aminotransferase_I/II_large"/>
</dbReference>
<dbReference type="STRING" id="1335048.AKL17_0194"/>
<evidence type="ECO:0000256" key="4">
    <source>
        <dbReference type="ARBA" id="ARBA00023125"/>
    </source>
</evidence>
<evidence type="ECO:0000256" key="1">
    <source>
        <dbReference type="ARBA" id="ARBA00005384"/>
    </source>
</evidence>
<dbReference type="Gene3D" id="3.40.640.10">
    <property type="entry name" value="Type I PLP-dependent aspartate aminotransferase-like (Major domain)"/>
    <property type="match status" value="1"/>
</dbReference>
<evidence type="ECO:0000313" key="8">
    <source>
        <dbReference type="Proteomes" id="UP000076128"/>
    </source>
</evidence>
<dbReference type="Pfam" id="PF00392">
    <property type="entry name" value="GntR"/>
    <property type="match status" value="1"/>
</dbReference>
<keyword evidence="4" id="KW-0238">DNA-binding</keyword>
<evidence type="ECO:0000256" key="5">
    <source>
        <dbReference type="ARBA" id="ARBA00023163"/>
    </source>
</evidence>
<dbReference type="Gene3D" id="1.10.10.10">
    <property type="entry name" value="Winged helix-like DNA-binding domain superfamily/Winged helix DNA-binding domain"/>
    <property type="match status" value="1"/>
</dbReference>
<accession>A0A159YYC1</accession>
<evidence type="ECO:0000256" key="2">
    <source>
        <dbReference type="ARBA" id="ARBA00022898"/>
    </source>
</evidence>
<dbReference type="KEGG" id="daa:AKL17_0194"/>
<reference evidence="7 8" key="1">
    <citation type="submission" date="2015-09" db="EMBL/GenBank/DDBJ databases">
        <title>Complete genome sequence of Defluviimonas alba cai42t isolated from an oilfield in Xinjiang.</title>
        <authorList>
            <person name="Geng S."/>
            <person name="Pan X."/>
            <person name="Wu X."/>
        </authorList>
    </citation>
    <scope>NUCLEOTIDE SEQUENCE [LARGE SCALE GENOMIC DNA]</scope>
    <source>
        <strain evidence="8">cai42</strain>
    </source>
</reference>
<dbReference type="SMART" id="SM00345">
    <property type="entry name" value="HTH_GNTR"/>
    <property type="match status" value="1"/>
</dbReference>
<keyword evidence="3" id="KW-0805">Transcription regulation</keyword>
<dbReference type="PROSITE" id="PS50949">
    <property type="entry name" value="HTH_GNTR"/>
    <property type="match status" value="1"/>
</dbReference>
<proteinExistence type="inferred from homology"/>
<dbReference type="InterPro" id="IPR036388">
    <property type="entry name" value="WH-like_DNA-bd_sf"/>
</dbReference>
<keyword evidence="8" id="KW-1185">Reference proteome</keyword>
<dbReference type="Pfam" id="PF00155">
    <property type="entry name" value="Aminotran_1_2"/>
    <property type="match status" value="1"/>
</dbReference>
<dbReference type="EMBL" id="CP012661">
    <property type="protein sequence ID" value="AMY67456.1"/>
    <property type="molecule type" value="Genomic_DNA"/>
</dbReference>
<keyword evidence="2" id="KW-0663">Pyridoxal phosphate</keyword>
<dbReference type="Proteomes" id="UP000076128">
    <property type="component" value="Chromosome"/>
</dbReference>
<organism evidence="7 8">
    <name type="scientific">Frigidibacter mobilis</name>
    <dbReference type="NCBI Taxonomy" id="1335048"/>
    <lineage>
        <taxon>Bacteria</taxon>
        <taxon>Pseudomonadati</taxon>
        <taxon>Pseudomonadota</taxon>
        <taxon>Alphaproteobacteria</taxon>
        <taxon>Rhodobacterales</taxon>
        <taxon>Paracoccaceae</taxon>
        <taxon>Frigidibacter</taxon>
    </lineage>
</organism>
<dbReference type="InterPro" id="IPR015424">
    <property type="entry name" value="PyrdxlP-dep_Trfase"/>
</dbReference>
<evidence type="ECO:0000256" key="3">
    <source>
        <dbReference type="ARBA" id="ARBA00023015"/>
    </source>
</evidence>
<dbReference type="SUPFAM" id="SSF53383">
    <property type="entry name" value="PLP-dependent transferases"/>
    <property type="match status" value="1"/>
</dbReference>
<dbReference type="GO" id="GO:0003677">
    <property type="term" value="F:DNA binding"/>
    <property type="evidence" value="ECO:0007669"/>
    <property type="project" value="UniProtKB-KW"/>
</dbReference>
<evidence type="ECO:0000259" key="6">
    <source>
        <dbReference type="PROSITE" id="PS50949"/>
    </source>
</evidence>
<dbReference type="SUPFAM" id="SSF46785">
    <property type="entry name" value="Winged helix' DNA-binding domain"/>
    <property type="match status" value="1"/>
</dbReference>
<dbReference type="InterPro" id="IPR000524">
    <property type="entry name" value="Tscrpt_reg_HTH_GntR"/>
</dbReference>
<dbReference type="InterPro" id="IPR015421">
    <property type="entry name" value="PyrdxlP-dep_Trfase_major"/>
</dbReference>
<feature type="domain" description="HTH gntR-type" evidence="6">
    <location>
        <begin position="13"/>
        <end position="81"/>
    </location>
</feature>
<dbReference type="OrthoDB" id="9794015at2"/>
<evidence type="ECO:0000313" key="7">
    <source>
        <dbReference type="EMBL" id="AMY67456.1"/>
    </source>
</evidence>
<dbReference type="CDD" id="cd07377">
    <property type="entry name" value="WHTH_GntR"/>
    <property type="match status" value="1"/>
</dbReference>
<dbReference type="CDD" id="cd00609">
    <property type="entry name" value="AAT_like"/>
    <property type="match status" value="1"/>
</dbReference>
<dbReference type="InterPro" id="IPR051446">
    <property type="entry name" value="HTH_trans_reg/aminotransferase"/>
</dbReference>
<protein>
    <recommendedName>
        <fullName evidence="6">HTH gntR-type domain-containing protein</fullName>
    </recommendedName>
</protein>